<dbReference type="InterPro" id="IPR043128">
    <property type="entry name" value="Rev_trsase/Diguanyl_cyclase"/>
</dbReference>
<organism evidence="2 3">
    <name type="scientific">Plakobranchus ocellatus</name>
    <dbReference type="NCBI Taxonomy" id="259542"/>
    <lineage>
        <taxon>Eukaryota</taxon>
        <taxon>Metazoa</taxon>
        <taxon>Spiralia</taxon>
        <taxon>Lophotrochozoa</taxon>
        <taxon>Mollusca</taxon>
        <taxon>Gastropoda</taxon>
        <taxon>Heterobranchia</taxon>
        <taxon>Euthyneura</taxon>
        <taxon>Panpulmonata</taxon>
        <taxon>Sacoglossa</taxon>
        <taxon>Placobranchoidea</taxon>
        <taxon>Plakobranchidae</taxon>
        <taxon>Plakobranchus</taxon>
    </lineage>
</organism>
<keyword evidence="3" id="KW-1185">Reference proteome</keyword>
<evidence type="ECO:0000313" key="2">
    <source>
        <dbReference type="EMBL" id="GFN95051.1"/>
    </source>
</evidence>
<sequence length="170" mass="19813">MTGKDDDQHLVNLEKNLKRIKETGVILRKEKCAFLRDEVFFLRPKLNKERIQPVQEEVEAIRAAPNSQNVSQRKSFLGMLNCYTTFLPNDSAKLAPLYRLVQRDVKWRRKKEERKCYDQSKTMLTSDKLLVQYHPKKQLVINYDVSAYGVGAVPAHKLEDNHEHPIAYAS</sequence>
<dbReference type="AlphaFoldDB" id="A0AAV3ZKF2"/>
<dbReference type="InterPro" id="IPR041577">
    <property type="entry name" value="RT_RNaseH_2"/>
</dbReference>
<dbReference type="InterPro" id="IPR050951">
    <property type="entry name" value="Retrovirus_Pol_polyprotein"/>
</dbReference>
<feature type="domain" description="Reverse transcriptase/retrotransposon-derived protein RNase H-like" evidence="1">
    <location>
        <begin position="111"/>
        <end position="170"/>
    </location>
</feature>
<gene>
    <name evidence="2" type="ORF">PoB_002155700</name>
</gene>
<dbReference type="PANTHER" id="PTHR37984:SF13">
    <property type="entry name" value="RIBONUCLEASE H"/>
    <property type="match status" value="1"/>
</dbReference>
<dbReference type="EMBL" id="BLXT01002484">
    <property type="protein sequence ID" value="GFN95051.1"/>
    <property type="molecule type" value="Genomic_DNA"/>
</dbReference>
<evidence type="ECO:0000313" key="3">
    <source>
        <dbReference type="Proteomes" id="UP000735302"/>
    </source>
</evidence>
<dbReference type="InterPro" id="IPR043502">
    <property type="entry name" value="DNA/RNA_pol_sf"/>
</dbReference>
<proteinExistence type="predicted"/>
<name>A0AAV3ZKF2_9GAST</name>
<dbReference type="Pfam" id="PF17919">
    <property type="entry name" value="RT_RNaseH_2"/>
    <property type="match status" value="1"/>
</dbReference>
<comment type="caution">
    <text evidence="2">The sequence shown here is derived from an EMBL/GenBank/DDBJ whole genome shotgun (WGS) entry which is preliminary data.</text>
</comment>
<dbReference type="Gene3D" id="3.30.70.270">
    <property type="match status" value="2"/>
</dbReference>
<reference evidence="2 3" key="1">
    <citation type="journal article" date="2021" name="Elife">
        <title>Chloroplast acquisition without the gene transfer in kleptoplastic sea slugs, Plakobranchus ocellatus.</title>
        <authorList>
            <person name="Maeda T."/>
            <person name="Takahashi S."/>
            <person name="Yoshida T."/>
            <person name="Shimamura S."/>
            <person name="Takaki Y."/>
            <person name="Nagai Y."/>
            <person name="Toyoda A."/>
            <person name="Suzuki Y."/>
            <person name="Arimoto A."/>
            <person name="Ishii H."/>
            <person name="Satoh N."/>
            <person name="Nishiyama T."/>
            <person name="Hasebe M."/>
            <person name="Maruyama T."/>
            <person name="Minagawa J."/>
            <person name="Obokata J."/>
            <person name="Shigenobu S."/>
        </authorList>
    </citation>
    <scope>NUCLEOTIDE SEQUENCE [LARGE SCALE GENOMIC DNA]</scope>
</reference>
<evidence type="ECO:0000259" key="1">
    <source>
        <dbReference type="Pfam" id="PF17919"/>
    </source>
</evidence>
<accession>A0AAV3ZKF2</accession>
<dbReference type="SUPFAM" id="SSF56672">
    <property type="entry name" value="DNA/RNA polymerases"/>
    <property type="match status" value="1"/>
</dbReference>
<protein>
    <submittedName>
        <fullName evidence="2">Polyprotein</fullName>
    </submittedName>
</protein>
<dbReference type="Proteomes" id="UP000735302">
    <property type="component" value="Unassembled WGS sequence"/>
</dbReference>
<dbReference type="PANTHER" id="PTHR37984">
    <property type="entry name" value="PROTEIN CBG26694"/>
    <property type="match status" value="1"/>
</dbReference>